<dbReference type="Proteomes" id="UP000305417">
    <property type="component" value="Unassembled WGS sequence"/>
</dbReference>
<evidence type="ECO:0000313" key="2">
    <source>
        <dbReference type="EMBL" id="QKJ26549.1"/>
    </source>
</evidence>
<name>A0A7L5JN47_9BACT</name>
<proteinExistence type="predicted"/>
<evidence type="ECO:0000313" key="4">
    <source>
        <dbReference type="Proteomes" id="UP000305417"/>
    </source>
</evidence>
<dbReference type="EMBL" id="VBUC01000012">
    <property type="protein sequence ID" value="TLS98904.1"/>
    <property type="molecule type" value="Genomic_DNA"/>
</dbReference>
<keyword evidence="4" id="KW-1185">Reference proteome</keyword>
<gene>
    <name evidence="2" type="ORF">ACBT_0595</name>
    <name evidence="3" type="ORF">FE247_06215</name>
</gene>
<dbReference type="AlphaFoldDB" id="A0A7L5JN47"/>
<reference evidence="2 5" key="2">
    <citation type="submission" date="2020-05" db="EMBL/GenBank/DDBJ databases">
        <title>Complete genome sequencing of Campylobacter and Arcobacter type strains.</title>
        <authorList>
            <person name="Miller W.G."/>
            <person name="Yee E."/>
        </authorList>
    </citation>
    <scope>NUCLEOTIDE SEQUENCE [LARGE SCALE GENOMIC DNA]</scope>
    <source>
        <strain evidence="2 5">LMG 21996</strain>
    </source>
</reference>
<keyword evidence="1" id="KW-1133">Transmembrane helix</keyword>
<accession>A0A7L5JN47</accession>
<dbReference type="EMBL" id="CP054051">
    <property type="protein sequence ID" value="QKJ26549.1"/>
    <property type="molecule type" value="Genomic_DNA"/>
</dbReference>
<feature type="transmembrane region" description="Helical" evidence="1">
    <location>
        <begin position="112"/>
        <end position="132"/>
    </location>
</feature>
<dbReference type="SUPFAM" id="SSF48452">
    <property type="entry name" value="TPR-like"/>
    <property type="match status" value="2"/>
</dbReference>
<organism evidence="2 5">
    <name type="scientific">Aliarcobacter cibarius</name>
    <dbReference type="NCBI Taxonomy" id="255507"/>
    <lineage>
        <taxon>Bacteria</taxon>
        <taxon>Pseudomonadati</taxon>
        <taxon>Campylobacterota</taxon>
        <taxon>Epsilonproteobacteria</taxon>
        <taxon>Campylobacterales</taxon>
        <taxon>Arcobacteraceae</taxon>
        <taxon>Aliarcobacter</taxon>
    </lineage>
</organism>
<dbReference type="RefSeq" id="WP_024775548.1">
    <property type="nucleotide sequence ID" value="NZ_CP054051.1"/>
</dbReference>
<dbReference type="Gene3D" id="1.25.40.10">
    <property type="entry name" value="Tetratricopeptide repeat domain"/>
    <property type="match status" value="1"/>
</dbReference>
<evidence type="ECO:0000313" key="3">
    <source>
        <dbReference type="EMBL" id="TLS98904.1"/>
    </source>
</evidence>
<dbReference type="KEGG" id="acib:ACBT_0595"/>
<protein>
    <submittedName>
        <fullName evidence="2">Putative membrane protein</fullName>
    </submittedName>
</protein>
<dbReference type="Proteomes" id="UP000509513">
    <property type="component" value="Chromosome"/>
</dbReference>
<evidence type="ECO:0000256" key="1">
    <source>
        <dbReference type="SAM" id="Phobius"/>
    </source>
</evidence>
<dbReference type="InterPro" id="IPR011990">
    <property type="entry name" value="TPR-like_helical_dom_sf"/>
</dbReference>
<reference evidence="3 4" key="1">
    <citation type="submission" date="2019-05" db="EMBL/GenBank/DDBJ databases">
        <title>Arcobacter cibarius and Arcobacter thereius providing challenges in identification an antibiotic susceptibility and Quinolone resistance.</title>
        <authorList>
            <person name="Busch A."/>
            <person name="Hanel I."/>
            <person name="Hotzel H."/>
            <person name="Tomaso H."/>
        </authorList>
    </citation>
    <scope>NUCLEOTIDE SEQUENCE [LARGE SCALE GENOMIC DNA]</scope>
    <source>
        <strain evidence="3 4">16CS0831-2</strain>
    </source>
</reference>
<feature type="transmembrane region" description="Helical" evidence="1">
    <location>
        <begin position="69"/>
        <end position="92"/>
    </location>
</feature>
<keyword evidence="1" id="KW-0472">Membrane</keyword>
<sequence length="737" mass="87227">MNKNINCFICTSKLSNKKREKKEESSIFKEKNALNITYCENDSIEKFEEDVSSLIGKNKTLLYFLNKKFIPLTISITSVIFIMIAFLTISIYEDFLKKMILETPSSFELKDYISLGFVIFLFLSLLFMPKILDAEGNELKNLINSWFNKEIRKAKRLKLAYSNFDKKMEIHLYNFDLEDEKHWLWSIFTTMILSRFTNIYFYIRGDKVESVKKTLENLGALNIKVIKNNKLQKSSNIDILLSKKEQIFYSLLQLCSTIVTQSKDKKIFISLELFEYCGKNFIKSDDDENHLSFGFQSFINRSFEDFNFLSQEKSLQIFFTNNVNFKTLKSQKKELAQYLRNHLEDCISKFENPISLLILYYYVKELVLDEKRVIKILEKLISSIKEKQQYELINDYWFEIAGFMFDSNDINSFESSVKSYYRKISISTLNNLAFLFERSGYFEQSILLNKYLYEINPNKYILSICSLYERMGQFDLAYNSLPKELNLGKNDKPLDIEIRYYQRKAAWIIISQRNDNLKREAIESLEKLEKLLFSHNEDNNPLWLWHFYNIKANLCEWEENYDEAINFYKKCLAIPALGSFEYGATFVNMAISYRFKYILETIKNDETINKAINLGKMGVFLKESVGDRDEMPIVLHNYALNILYKISNNFDKKLCNKVLQVTNEALEILEHTKSIKRLGMVLIENFIAKSLLNIDTKDIVLKLERNISIFGKNELEQMKHIYNEFYKNKKIEELNFL</sequence>
<keyword evidence="1" id="KW-0812">Transmembrane</keyword>
<evidence type="ECO:0000313" key="5">
    <source>
        <dbReference type="Proteomes" id="UP000509513"/>
    </source>
</evidence>